<reference evidence="1 2" key="1">
    <citation type="journal article" date="2019" name="Commun. Biol.">
        <title>The bagworm genome reveals a unique fibroin gene that provides high tensile strength.</title>
        <authorList>
            <person name="Kono N."/>
            <person name="Nakamura H."/>
            <person name="Ohtoshi R."/>
            <person name="Tomita M."/>
            <person name="Numata K."/>
            <person name="Arakawa K."/>
        </authorList>
    </citation>
    <scope>NUCLEOTIDE SEQUENCE [LARGE SCALE GENOMIC DNA]</scope>
</reference>
<keyword evidence="2" id="KW-1185">Reference proteome</keyword>
<dbReference type="Proteomes" id="UP000299102">
    <property type="component" value="Unassembled WGS sequence"/>
</dbReference>
<dbReference type="AlphaFoldDB" id="A0A4C2ABD5"/>
<evidence type="ECO:0000313" key="2">
    <source>
        <dbReference type="Proteomes" id="UP000299102"/>
    </source>
</evidence>
<sequence>MFVTGDQYGRPATRRSAHRVASCSAVRERCHHNVVFEPQGTAFNSTTYTAMNFQWASMSKFLWVSKGVIASLTKDISSFKLIHSSETNRLREGEPRQLGDLKTRHDRITLTDREY</sequence>
<accession>A0A4C2ABD5</accession>
<gene>
    <name evidence="1" type="ORF">EVAR_58067_1</name>
</gene>
<dbReference type="EMBL" id="BGZK01002931">
    <property type="protein sequence ID" value="GBP97410.1"/>
    <property type="molecule type" value="Genomic_DNA"/>
</dbReference>
<organism evidence="1 2">
    <name type="scientific">Eumeta variegata</name>
    <name type="common">Bagworm moth</name>
    <name type="synonym">Eumeta japonica</name>
    <dbReference type="NCBI Taxonomy" id="151549"/>
    <lineage>
        <taxon>Eukaryota</taxon>
        <taxon>Metazoa</taxon>
        <taxon>Ecdysozoa</taxon>
        <taxon>Arthropoda</taxon>
        <taxon>Hexapoda</taxon>
        <taxon>Insecta</taxon>
        <taxon>Pterygota</taxon>
        <taxon>Neoptera</taxon>
        <taxon>Endopterygota</taxon>
        <taxon>Lepidoptera</taxon>
        <taxon>Glossata</taxon>
        <taxon>Ditrysia</taxon>
        <taxon>Tineoidea</taxon>
        <taxon>Psychidae</taxon>
        <taxon>Oiketicinae</taxon>
        <taxon>Eumeta</taxon>
    </lineage>
</organism>
<comment type="caution">
    <text evidence="1">The sequence shown here is derived from an EMBL/GenBank/DDBJ whole genome shotgun (WGS) entry which is preliminary data.</text>
</comment>
<evidence type="ECO:0000313" key="1">
    <source>
        <dbReference type="EMBL" id="GBP97410.1"/>
    </source>
</evidence>
<proteinExistence type="predicted"/>
<protein>
    <submittedName>
        <fullName evidence="1">Uncharacterized protein</fullName>
    </submittedName>
</protein>
<name>A0A4C2ABD5_EUMVA</name>